<keyword evidence="3" id="KW-0670">Pyruvate</keyword>
<dbReference type="Gene3D" id="3.40.920.10">
    <property type="entry name" value="Pyruvate-ferredoxin oxidoreductase, PFOR, domain III"/>
    <property type="match status" value="2"/>
</dbReference>
<sequence>MSTNVQNITLGGIGGQGVVKASEICGWAAALAGFHVKKSEVHGMAQRGGSVESHVRFGEEVNSPLVAEGRADYLVCFHEDEHNRLKVFLKPDGVDLAGYLSKAEDVIENPRYLNTFLVGVLSAKISDIAEEHWLAAIAKVFAAKYLEENTRVFMEGRRISQE</sequence>
<dbReference type="InterPro" id="IPR002869">
    <property type="entry name" value="Pyrv_flavodox_OxRed_cen"/>
</dbReference>
<dbReference type="PANTHER" id="PTHR43854:SF1">
    <property type="entry name" value="INDOLEPYRUVATE OXIDOREDUCTASE SUBUNIT IORB"/>
    <property type="match status" value="1"/>
</dbReference>
<dbReference type="AlphaFoldDB" id="A0A1U9NKM4"/>
<name>A0A1U9NKM4_9BACT</name>
<feature type="domain" description="Pyruvate/ketoisovalerate oxidoreductase catalytic" evidence="2">
    <location>
        <begin position="103"/>
        <end position="157"/>
    </location>
</feature>
<dbReference type="RefSeq" id="WP_146661156.1">
    <property type="nucleotide sequence ID" value="NZ_CP019791.1"/>
</dbReference>
<dbReference type="PANTHER" id="PTHR43854">
    <property type="entry name" value="INDOLEPYRUVATE OXIDOREDUCTASE SUBUNIT IORB"/>
    <property type="match status" value="1"/>
</dbReference>
<dbReference type="OrthoDB" id="9789125at2"/>
<dbReference type="InterPro" id="IPR019752">
    <property type="entry name" value="Pyrv/ketoisovalerate_OxRed_cat"/>
</dbReference>
<dbReference type="Pfam" id="PF01558">
    <property type="entry name" value="POR"/>
    <property type="match status" value="2"/>
</dbReference>
<dbReference type="KEGG" id="alus:STSP2_01446"/>
<evidence type="ECO:0000259" key="2">
    <source>
        <dbReference type="Pfam" id="PF01558"/>
    </source>
</evidence>
<dbReference type="SUPFAM" id="SSF53323">
    <property type="entry name" value="Pyruvate-ferredoxin oxidoreductase, PFOR, domain III"/>
    <property type="match status" value="1"/>
</dbReference>
<evidence type="ECO:0000256" key="1">
    <source>
        <dbReference type="ARBA" id="ARBA00023002"/>
    </source>
</evidence>
<dbReference type="EMBL" id="CP019791">
    <property type="protein sequence ID" value="AQT68288.1"/>
    <property type="molecule type" value="Genomic_DNA"/>
</dbReference>
<dbReference type="STRING" id="1936003.STSP2_01446"/>
<organism evidence="3 4">
    <name type="scientific">Anaerohalosphaera lusitana</name>
    <dbReference type="NCBI Taxonomy" id="1936003"/>
    <lineage>
        <taxon>Bacteria</taxon>
        <taxon>Pseudomonadati</taxon>
        <taxon>Planctomycetota</taxon>
        <taxon>Phycisphaerae</taxon>
        <taxon>Sedimentisphaerales</taxon>
        <taxon>Anaerohalosphaeraceae</taxon>
        <taxon>Anaerohalosphaera</taxon>
    </lineage>
</organism>
<protein>
    <submittedName>
        <fullName evidence="3">Indolepyruvate oxidoreductase subunit beta</fullName>
    </submittedName>
</protein>
<proteinExistence type="predicted"/>
<keyword evidence="4" id="KW-1185">Reference proteome</keyword>
<gene>
    <name evidence="3" type="ORF">STSP2_01446</name>
</gene>
<dbReference type="GO" id="GO:0016903">
    <property type="term" value="F:oxidoreductase activity, acting on the aldehyde or oxo group of donors"/>
    <property type="evidence" value="ECO:0007669"/>
    <property type="project" value="InterPro"/>
</dbReference>
<dbReference type="Proteomes" id="UP000189674">
    <property type="component" value="Chromosome"/>
</dbReference>
<accession>A0A1U9NKM4</accession>
<keyword evidence="1" id="KW-0560">Oxidoreductase</keyword>
<feature type="domain" description="Pyruvate/ketoisovalerate oxidoreductase catalytic" evidence="2">
    <location>
        <begin position="14"/>
        <end position="94"/>
    </location>
</feature>
<dbReference type="InterPro" id="IPR052198">
    <property type="entry name" value="IorB_Oxidoreductase"/>
</dbReference>
<evidence type="ECO:0000313" key="4">
    <source>
        <dbReference type="Proteomes" id="UP000189674"/>
    </source>
</evidence>
<evidence type="ECO:0000313" key="3">
    <source>
        <dbReference type="EMBL" id="AQT68288.1"/>
    </source>
</evidence>
<reference evidence="4" key="1">
    <citation type="submission" date="2017-02" db="EMBL/GenBank/DDBJ databases">
        <title>Comparative genomics and description of representatives of a novel lineage of planctomycetes thriving in anoxic sediments.</title>
        <authorList>
            <person name="Spring S."/>
            <person name="Bunk B."/>
            <person name="Sproer C."/>
        </authorList>
    </citation>
    <scope>NUCLEOTIDE SEQUENCE [LARGE SCALE GENOMIC DNA]</scope>
    <source>
        <strain evidence="4">ST-NAGAB-D1</strain>
    </source>
</reference>